<evidence type="ECO:0000313" key="2">
    <source>
        <dbReference type="Proteomes" id="UP000675409"/>
    </source>
</evidence>
<dbReference type="RefSeq" id="WP_201851326.1">
    <property type="nucleotide sequence ID" value="NZ_JABBYC010000087.1"/>
</dbReference>
<keyword evidence="2" id="KW-1185">Reference proteome</keyword>
<sequence length="46" mass="5159">MSHRTQIASEGAHYELLAFIDHLRGVEEVRDASPEFGDGPWFTDVA</sequence>
<dbReference type="Proteomes" id="UP000675409">
    <property type="component" value="Unassembled WGS sequence"/>
</dbReference>
<protein>
    <submittedName>
        <fullName evidence="1">Uncharacterized protein</fullName>
    </submittedName>
</protein>
<accession>A0ABS1LR90</accession>
<dbReference type="EMBL" id="JABBYC010000087">
    <property type="protein sequence ID" value="MBL0888817.1"/>
    <property type="molecule type" value="Genomic_DNA"/>
</dbReference>
<reference evidence="1 2" key="1">
    <citation type="journal article" date="2021" name="Arch. Microbiol.">
        <title>Myceligenerans indicum sp. nov., an actinobacterium isolated from mangrove sediment of Sundarbans, India.</title>
        <authorList>
            <person name="Asha K."/>
            <person name="Bhadury P."/>
        </authorList>
    </citation>
    <scope>NUCLEOTIDE SEQUENCE [LARGE SCALE GENOMIC DNA]</scope>
    <source>
        <strain evidence="1 2">I2</strain>
    </source>
</reference>
<gene>
    <name evidence="1" type="ORF">HGK34_21490</name>
</gene>
<comment type="caution">
    <text evidence="1">The sequence shown here is derived from an EMBL/GenBank/DDBJ whole genome shotgun (WGS) entry which is preliminary data.</text>
</comment>
<name>A0ABS1LR90_9MICO</name>
<proteinExistence type="predicted"/>
<evidence type="ECO:0000313" key="1">
    <source>
        <dbReference type="EMBL" id="MBL0888817.1"/>
    </source>
</evidence>
<organism evidence="1 2">
    <name type="scientific">Myceligenerans indicum</name>
    <dbReference type="NCBI Taxonomy" id="2593663"/>
    <lineage>
        <taxon>Bacteria</taxon>
        <taxon>Bacillati</taxon>
        <taxon>Actinomycetota</taxon>
        <taxon>Actinomycetes</taxon>
        <taxon>Micrococcales</taxon>
        <taxon>Promicromonosporaceae</taxon>
        <taxon>Myceligenerans</taxon>
    </lineage>
</organism>